<reference evidence="1 2" key="1">
    <citation type="journal article" date="2014" name="Genome Announc.">
        <title>Draft Genome Sequence of the Iron-Oxidizing, Acidophilic, and Halotolerant 'Thiobacillus prosperus' Type Strain DSM 5130.</title>
        <authorList>
            <person name="Ossandon F.J."/>
            <person name="Cardenas J.P."/>
            <person name="Corbett M."/>
            <person name="Quatrini R."/>
            <person name="Holmes D.S."/>
            <person name="Watkin E."/>
        </authorList>
    </citation>
    <scope>NUCLEOTIDE SEQUENCE [LARGE SCALE GENOMIC DNA]</scope>
    <source>
        <strain evidence="1 2">DSM 5130</strain>
    </source>
</reference>
<dbReference type="AlphaFoldDB" id="A0A1A6C5W5"/>
<organism evidence="1 2">
    <name type="scientific">Acidihalobacter prosperus</name>
    <dbReference type="NCBI Taxonomy" id="160660"/>
    <lineage>
        <taxon>Bacteria</taxon>
        <taxon>Pseudomonadati</taxon>
        <taxon>Pseudomonadota</taxon>
        <taxon>Gammaproteobacteria</taxon>
        <taxon>Chromatiales</taxon>
        <taxon>Ectothiorhodospiraceae</taxon>
        <taxon>Acidihalobacter</taxon>
    </lineage>
</organism>
<protein>
    <submittedName>
        <fullName evidence="1">Uncharacterized protein</fullName>
    </submittedName>
</protein>
<proteinExistence type="predicted"/>
<dbReference type="EMBL" id="JQSG02000002">
    <property type="protein sequence ID" value="OBS09952.1"/>
    <property type="molecule type" value="Genomic_DNA"/>
</dbReference>
<accession>A0A1A6C5W5</accession>
<evidence type="ECO:0000313" key="1">
    <source>
        <dbReference type="EMBL" id="OBS09952.1"/>
    </source>
</evidence>
<evidence type="ECO:0000313" key="2">
    <source>
        <dbReference type="Proteomes" id="UP000029273"/>
    </source>
</evidence>
<dbReference type="Proteomes" id="UP000029273">
    <property type="component" value="Unassembled WGS sequence"/>
</dbReference>
<keyword evidence="2" id="KW-1185">Reference proteome</keyword>
<dbReference type="STRING" id="160660.BJI67_11135"/>
<comment type="caution">
    <text evidence="1">The sequence shown here is derived from an EMBL/GenBank/DDBJ whole genome shotgun (WGS) entry which is preliminary data.</text>
</comment>
<gene>
    <name evidence="1" type="ORF">Thpro_021002</name>
</gene>
<name>A0A1A6C5W5_9GAMM</name>
<sequence>MPSEARDMTHAADMPLDLAPLEAVCALIESAPGSAGSLVFYGLIKGMAPELEMRGNPVALSRLRMLDAEQRRLAYALMELHAQGANRSAEWAACVARLDRAVAAG</sequence>